<feature type="site" description="Transition state stabilizer" evidence="7">
    <location>
        <position position="25"/>
    </location>
</feature>
<dbReference type="SUPFAM" id="SSF53448">
    <property type="entry name" value="Nucleotide-diphospho-sugar transferases"/>
    <property type="match status" value="1"/>
</dbReference>
<dbReference type="PROSITE" id="PS01295">
    <property type="entry name" value="ISPD"/>
    <property type="match status" value="1"/>
</dbReference>
<dbReference type="PANTHER" id="PTHR32125">
    <property type="entry name" value="2-C-METHYL-D-ERYTHRITOL 4-PHOSPHATE CYTIDYLYLTRANSFERASE, CHLOROPLASTIC"/>
    <property type="match status" value="1"/>
</dbReference>
<comment type="function">
    <text evidence="7">Catalyzes the formation of 4-diphosphocytidyl-2-C-methyl-D-erythritol from CTP and 2-C-methyl-D-erythritol 4-phosphate (MEP).</text>
</comment>
<evidence type="ECO:0000256" key="3">
    <source>
        <dbReference type="ARBA" id="ARBA00009789"/>
    </source>
</evidence>
<reference evidence="11" key="3">
    <citation type="submission" date="2016-01" db="EMBL/GenBank/DDBJ databases">
        <authorList>
            <person name="Mitreva M."/>
            <person name="Pepin K.H."/>
            <person name="Mihindukulasuriya K.A."/>
            <person name="Fulton R."/>
            <person name="Fronick C."/>
            <person name="O'Laughlin M."/>
            <person name="Miner T."/>
            <person name="Herter B."/>
            <person name="Rosa B.A."/>
            <person name="Cordes M."/>
            <person name="Tomlinson C."/>
            <person name="Wollam A."/>
            <person name="Palsikar V.B."/>
            <person name="Mardis E.R."/>
            <person name="Wilson R.K."/>
        </authorList>
    </citation>
    <scope>NUCLEOTIDE SEQUENCE [LARGE SCALE GENOMIC DNA]</scope>
    <source>
        <strain evidence="11">GED7749B</strain>
    </source>
</reference>
<dbReference type="GO" id="GO:0019288">
    <property type="term" value="P:isopentenyl diphosphate biosynthetic process, methylerythritol 4-phosphate pathway"/>
    <property type="evidence" value="ECO:0007669"/>
    <property type="project" value="UniProtKB-UniRule"/>
</dbReference>
<evidence type="ECO:0000256" key="4">
    <source>
        <dbReference type="ARBA" id="ARBA00022679"/>
    </source>
</evidence>
<dbReference type="Proteomes" id="UP000032024">
    <property type="component" value="Chromosome"/>
</dbReference>
<keyword evidence="6 7" id="KW-0414">Isoprene biosynthesis</keyword>
<evidence type="ECO:0000313" key="9">
    <source>
        <dbReference type="EMBL" id="KWZ83260.1"/>
    </source>
</evidence>
<dbReference type="NCBIfam" id="TIGR00453">
    <property type="entry name" value="ispD"/>
    <property type="match status" value="1"/>
</dbReference>
<feature type="site" description="Transition state stabilizer" evidence="7">
    <location>
        <position position="18"/>
    </location>
</feature>
<dbReference type="Gene3D" id="3.90.550.10">
    <property type="entry name" value="Spore Coat Polysaccharide Biosynthesis Protein SpsA, Chain A"/>
    <property type="match status" value="1"/>
</dbReference>
<keyword evidence="10" id="KW-1185">Reference proteome</keyword>
<dbReference type="InterPro" id="IPR001228">
    <property type="entry name" value="IspD"/>
</dbReference>
<keyword evidence="5 7" id="KW-0548">Nucleotidyltransferase</keyword>
<dbReference type="InterPro" id="IPR029044">
    <property type="entry name" value="Nucleotide-diphossugar_trans"/>
</dbReference>
<dbReference type="AlphaFoldDB" id="A0A0C5CGU8"/>
<comment type="catalytic activity">
    <reaction evidence="1 7">
        <text>2-C-methyl-D-erythritol 4-phosphate + CTP + H(+) = 4-CDP-2-C-methyl-D-erythritol + diphosphate</text>
        <dbReference type="Rhea" id="RHEA:13429"/>
        <dbReference type="ChEBI" id="CHEBI:15378"/>
        <dbReference type="ChEBI" id="CHEBI:33019"/>
        <dbReference type="ChEBI" id="CHEBI:37563"/>
        <dbReference type="ChEBI" id="CHEBI:57823"/>
        <dbReference type="ChEBI" id="CHEBI:58262"/>
        <dbReference type="EC" id="2.7.7.60"/>
    </reaction>
</comment>
<dbReference type="InterPro" id="IPR034683">
    <property type="entry name" value="IspD/TarI"/>
</dbReference>
<protein>
    <recommendedName>
        <fullName evidence="7">2-C-methyl-D-erythritol 4-phosphate cytidylyltransferase</fullName>
        <ecNumber evidence="7">2.7.7.60</ecNumber>
    </recommendedName>
    <alternativeName>
        <fullName evidence="7">4-diphosphocytidyl-2C-methyl-D-erythritol synthase</fullName>
    </alternativeName>
    <alternativeName>
        <fullName evidence="7">MEP cytidylyltransferase</fullName>
        <shortName evidence="7">MCT</shortName>
    </alternativeName>
</protein>
<reference evidence="10" key="2">
    <citation type="submission" date="2015-01" db="EMBL/GenBank/DDBJ databases">
        <title>Comparative genome analysis of Bacillus coagulans HM-08, Clostridium butyricum HM-68, Bacillus subtilis HM-66 and Bacillus paralicheniformis BL-09.</title>
        <authorList>
            <person name="Zhang H."/>
        </authorList>
    </citation>
    <scope>NUCLEOTIDE SEQUENCE [LARGE SCALE GENOMIC DNA]</scope>
    <source>
        <strain evidence="10">HM-08</strain>
    </source>
</reference>
<dbReference type="HAMAP" id="MF_00108">
    <property type="entry name" value="IspD"/>
    <property type="match status" value="1"/>
</dbReference>
<gene>
    <name evidence="7" type="primary">ispD</name>
    <name evidence="9" type="ORF">HMPREF3213_01333</name>
    <name evidence="8" type="ORF">SB48_HM08orf06502</name>
</gene>
<feature type="site" description="Positions MEP for the nucleophilic attack" evidence="7">
    <location>
        <position position="208"/>
    </location>
</feature>
<dbReference type="STRING" id="1398.AB434_1245"/>
<evidence type="ECO:0000256" key="6">
    <source>
        <dbReference type="ARBA" id="ARBA00023229"/>
    </source>
</evidence>
<dbReference type="Proteomes" id="UP000070376">
    <property type="component" value="Unassembled WGS sequence"/>
</dbReference>
<dbReference type="PANTHER" id="PTHR32125:SF4">
    <property type="entry name" value="2-C-METHYL-D-ERYTHRITOL 4-PHOSPHATE CYTIDYLYLTRANSFERASE, CHLOROPLASTIC"/>
    <property type="match status" value="1"/>
</dbReference>
<feature type="site" description="Positions MEP for the nucleophilic attack" evidence="7">
    <location>
        <position position="152"/>
    </location>
</feature>
<dbReference type="UniPathway" id="UPA00056">
    <property type="reaction ID" value="UER00093"/>
</dbReference>
<dbReference type="GO" id="GO:0050518">
    <property type="term" value="F:2-C-methyl-D-erythritol 4-phosphate cytidylyltransferase activity"/>
    <property type="evidence" value="ECO:0007669"/>
    <property type="project" value="UniProtKB-UniRule"/>
</dbReference>
<evidence type="ECO:0000256" key="1">
    <source>
        <dbReference type="ARBA" id="ARBA00001282"/>
    </source>
</evidence>
<evidence type="ECO:0000313" key="11">
    <source>
        <dbReference type="Proteomes" id="UP000070376"/>
    </source>
</evidence>
<evidence type="ECO:0000313" key="8">
    <source>
        <dbReference type="EMBL" id="AJO24920.1"/>
    </source>
</evidence>
<reference evidence="8" key="1">
    <citation type="submission" date="2015-01" db="EMBL/GenBank/DDBJ databases">
        <title>Comparative genome analysis of Bacillus coagulans HM-08, Clostridium butyricum HM-68, Bacillus subtilis HM-66 and Bacillus licheniformis BL-09.</title>
        <authorList>
            <person name="Zhang H."/>
        </authorList>
    </citation>
    <scope>NUCLEOTIDE SEQUENCE [LARGE SCALE GENOMIC DNA]</scope>
    <source>
        <strain evidence="8">HM-08</strain>
    </source>
</reference>
<keyword evidence="4 7" id="KW-0808">Transferase</keyword>
<comment type="pathway">
    <text evidence="2 7">Isoprenoid biosynthesis; isopentenyl diphosphate biosynthesis via DXP pathway; isopentenyl diphosphate from 1-deoxy-D-xylulose 5-phosphate: step 2/6.</text>
</comment>
<dbReference type="InterPro" id="IPR018294">
    <property type="entry name" value="ISPD_synthase_CS"/>
</dbReference>
<dbReference type="EMBL" id="LRPN01000040">
    <property type="protein sequence ID" value="KWZ83260.1"/>
    <property type="molecule type" value="Genomic_DNA"/>
</dbReference>
<dbReference type="Pfam" id="PF01128">
    <property type="entry name" value="IspD"/>
    <property type="match status" value="1"/>
</dbReference>
<dbReference type="EMBL" id="CP010525">
    <property type="protein sequence ID" value="AJO24920.1"/>
    <property type="molecule type" value="Genomic_DNA"/>
</dbReference>
<name>A0A0C5CGU8_HEYCO</name>
<organism evidence="9 11">
    <name type="scientific">Heyndrickxia coagulans</name>
    <name type="common">Weizmannia coagulans</name>
    <dbReference type="NCBI Taxonomy" id="1398"/>
    <lineage>
        <taxon>Bacteria</taxon>
        <taxon>Bacillati</taxon>
        <taxon>Bacillota</taxon>
        <taxon>Bacilli</taxon>
        <taxon>Bacillales</taxon>
        <taxon>Bacillaceae</taxon>
        <taxon>Heyndrickxia</taxon>
    </lineage>
</organism>
<comment type="similarity">
    <text evidence="3 7">Belongs to the IspD/TarI cytidylyltransferase family. IspD subfamily.</text>
</comment>
<proteinExistence type="inferred from homology"/>
<dbReference type="CDD" id="cd02516">
    <property type="entry name" value="CDP-ME_synthetase"/>
    <property type="match status" value="1"/>
</dbReference>
<evidence type="ECO:0000313" key="10">
    <source>
        <dbReference type="Proteomes" id="UP000032024"/>
    </source>
</evidence>
<dbReference type="EC" id="2.7.7.60" evidence="7"/>
<dbReference type="PATRIC" id="fig|1398.18.peg.4095"/>
<evidence type="ECO:0000256" key="7">
    <source>
        <dbReference type="HAMAP-Rule" id="MF_00108"/>
    </source>
</evidence>
<evidence type="ECO:0000256" key="5">
    <source>
        <dbReference type="ARBA" id="ARBA00022695"/>
    </source>
</evidence>
<dbReference type="FunFam" id="3.90.550.10:FF:000003">
    <property type="entry name" value="2-C-methyl-D-erythritol 4-phosphate cytidylyltransferase"/>
    <property type="match status" value="1"/>
</dbReference>
<reference evidence="9" key="4">
    <citation type="submission" date="2016-01" db="EMBL/GenBank/DDBJ databases">
        <authorList>
            <person name="Oliw E.H."/>
        </authorList>
    </citation>
    <scope>NUCLEOTIDE SEQUENCE [LARGE SCALE GENOMIC DNA]</scope>
    <source>
        <strain evidence="9">GED7749B</strain>
    </source>
</reference>
<sequence>MDLTDYEVIIPAAGSGKRMGAGFNKLFLELNKRPVIAVTAEVFLADPSCKKLILPVQPHDREEMKRILPRSEKIVFARGGSERQYSVRNGLELAGSCSVILVHDGARPFISAGSIAALAAMAGEKGAAIAAVPVKDTIKRAKDQIVTETIERSSLWQIQTPQAFRTSVLKKAHEAAERDGFLGTDEASLVERIGHPVHIVPGSYDNIKITTPEDLYFAEAILKKQGGG</sequence>
<dbReference type="InterPro" id="IPR050088">
    <property type="entry name" value="IspD/TarI_cytidylyltransf_bact"/>
</dbReference>
<accession>A0A0C5CGU8</accession>
<evidence type="ECO:0000256" key="2">
    <source>
        <dbReference type="ARBA" id="ARBA00004787"/>
    </source>
</evidence>